<dbReference type="Proteomes" id="UP000190896">
    <property type="component" value="Unassembled WGS sequence"/>
</dbReference>
<sequence>MSDTAMTPGQIGRWMAREDHYARLLGMELEAVEEGYARVGMTVTSDMLNSVGITHAGVTFGMADFAFAVASNSHGTVAVALTAQISYPAVNKEGDRLIA</sequence>
<dbReference type="Gene3D" id="3.10.129.10">
    <property type="entry name" value="Hotdog Thioesterase"/>
    <property type="match status" value="1"/>
</dbReference>
<comment type="caution">
    <text evidence="1">The sequence shown here is derived from an EMBL/GenBank/DDBJ whole genome shotgun (WGS) entry which is preliminary data.</text>
</comment>
<dbReference type="AlphaFoldDB" id="A0A1T2KTY7"/>
<dbReference type="PANTHER" id="PTHR42856:SF1">
    <property type="entry name" value="ACYL-COENZYME A THIOESTERASE PAAI"/>
    <property type="match status" value="1"/>
</dbReference>
<dbReference type="EMBL" id="MPRJ01000046">
    <property type="protein sequence ID" value="OOZ36294.1"/>
    <property type="molecule type" value="Genomic_DNA"/>
</dbReference>
<evidence type="ECO:0008006" key="3">
    <source>
        <dbReference type="Google" id="ProtNLM"/>
    </source>
</evidence>
<organism evidence="1 2">
    <name type="scientific">Solemya velesiana gill symbiont</name>
    <dbReference type="NCBI Taxonomy" id="1918948"/>
    <lineage>
        <taxon>Bacteria</taxon>
        <taxon>Pseudomonadati</taxon>
        <taxon>Pseudomonadota</taxon>
        <taxon>Gammaproteobacteria</taxon>
        <taxon>sulfur-oxidizing symbionts</taxon>
    </lineage>
</organism>
<dbReference type="SUPFAM" id="SSF54637">
    <property type="entry name" value="Thioesterase/thiol ester dehydrase-isomerase"/>
    <property type="match status" value="1"/>
</dbReference>
<dbReference type="InterPro" id="IPR029069">
    <property type="entry name" value="HotDog_dom_sf"/>
</dbReference>
<dbReference type="InterPro" id="IPR003736">
    <property type="entry name" value="PAAI_dom"/>
</dbReference>
<dbReference type="NCBIfam" id="TIGR00369">
    <property type="entry name" value="unchar_dom_1"/>
    <property type="match status" value="1"/>
</dbReference>
<dbReference type="InterPro" id="IPR052723">
    <property type="entry name" value="Acyl-CoA_thioesterase_PaaI"/>
</dbReference>
<dbReference type="PANTHER" id="PTHR42856">
    <property type="entry name" value="ACYL-COENZYME A THIOESTERASE PAAI"/>
    <property type="match status" value="1"/>
</dbReference>
<evidence type="ECO:0000313" key="2">
    <source>
        <dbReference type="Proteomes" id="UP000190896"/>
    </source>
</evidence>
<gene>
    <name evidence="1" type="ORF">BOW51_07920</name>
</gene>
<dbReference type="RefSeq" id="WP_078487400.1">
    <property type="nucleotide sequence ID" value="NZ_MPRJ01000046.1"/>
</dbReference>
<dbReference type="GO" id="GO:0016289">
    <property type="term" value="F:acyl-CoA hydrolase activity"/>
    <property type="evidence" value="ECO:0007669"/>
    <property type="project" value="TreeGrafter"/>
</dbReference>
<dbReference type="OrthoDB" id="32575at2"/>
<evidence type="ECO:0000313" key="1">
    <source>
        <dbReference type="EMBL" id="OOZ36294.1"/>
    </source>
</evidence>
<name>A0A1T2KTY7_9GAMM</name>
<dbReference type="CDD" id="cd03443">
    <property type="entry name" value="PaaI_thioesterase"/>
    <property type="match status" value="1"/>
</dbReference>
<proteinExistence type="predicted"/>
<keyword evidence="2" id="KW-1185">Reference proteome</keyword>
<protein>
    <recommendedName>
        <fullName evidence="3">Thioesterase</fullName>
    </recommendedName>
</protein>
<reference evidence="1 2" key="1">
    <citation type="submission" date="2016-11" db="EMBL/GenBank/DDBJ databases">
        <title>Mixed transmission modes and dynamic genome evolution in an obligate animal-bacterial symbiosis.</title>
        <authorList>
            <person name="Russell S.L."/>
            <person name="Corbett-Detig R.B."/>
            <person name="Cavanaugh C.M."/>
        </authorList>
    </citation>
    <scope>NUCLEOTIDE SEQUENCE [LARGE SCALE GENOMIC DNA]</scope>
    <source>
        <strain evidence="1">Se-Cadez</strain>
    </source>
</reference>
<accession>A0A1T2KTY7</accession>